<name>A0ABV5R2I9_9ACTN</name>
<reference evidence="1 2" key="1">
    <citation type="submission" date="2024-09" db="EMBL/GenBank/DDBJ databases">
        <authorList>
            <person name="Sun Q."/>
            <person name="Mori K."/>
        </authorList>
    </citation>
    <scope>NUCLEOTIDE SEQUENCE [LARGE SCALE GENOMIC DNA]</scope>
    <source>
        <strain evidence="1 2">JCM 3331</strain>
    </source>
</reference>
<organism evidence="1 2">
    <name type="scientific">Streptomyces yanii</name>
    <dbReference type="NCBI Taxonomy" id="78510"/>
    <lineage>
        <taxon>Bacteria</taxon>
        <taxon>Bacillati</taxon>
        <taxon>Actinomycetota</taxon>
        <taxon>Actinomycetes</taxon>
        <taxon>Kitasatosporales</taxon>
        <taxon>Streptomycetaceae</taxon>
        <taxon>Streptomyces</taxon>
    </lineage>
</organism>
<keyword evidence="2" id="KW-1185">Reference proteome</keyword>
<proteinExistence type="predicted"/>
<accession>A0ABV5R2I9</accession>
<sequence>MLLDADALAWSLRGCTRSRPLRPLLEETARAGDTTSWPLIRKHTPNLPRLYCDDECIILWLVDEDRQEGEPLLSSLLTVRDPQMHPRFPAIAKQLGPSTGHAAAQQRTAWSCDVLKVHQHWR</sequence>
<dbReference type="RefSeq" id="WP_345515496.1">
    <property type="nucleotide sequence ID" value="NZ_BAAAXD010000031.1"/>
</dbReference>
<comment type="caution">
    <text evidence="1">The sequence shown here is derived from an EMBL/GenBank/DDBJ whole genome shotgun (WGS) entry which is preliminary data.</text>
</comment>
<dbReference type="Proteomes" id="UP001589710">
    <property type="component" value="Unassembled WGS sequence"/>
</dbReference>
<dbReference type="EMBL" id="JBHMCG010000026">
    <property type="protein sequence ID" value="MFB9571952.1"/>
    <property type="molecule type" value="Genomic_DNA"/>
</dbReference>
<gene>
    <name evidence="1" type="ORF">ACFFTL_06285</name>
</gene>
<evidence type="ECO:0000313" key="1">
    <source>
        <dbReference type="EMBL" id="MFB9571952.1"/>
    </source>
</evidence>
<evidence type="ECO:0000313" key="2">
    <source>
        <dbReference type="Proteomes" id="UP001589710"/>
    </source>
</evidence>
<protein>
    <submittedName>
        <fullName evidence="1">Uncharacterized protein</fullName>
    </submittedName>
</protein>